<keyword evidence="4 5" id="KW-0472">Membrane</keyword>
<dbReference type="PANTHER" id="PTHR46953:SF1">
    <property type="entry name" value="G-PROTEIN COUPLED RECEPTOR MTH-LIKE 1-RELATED"/>
    <property type="match status" value="1"/>
</dbReference>
<dbReference type="InterPro" id="IPR017981">
    <property type="entry name" value="GPCR_2-like_7TM"/>
</dbReference>
<organism evidence="7 8">
    <name type="scientific">Molorchus minor</name>
    <dbReference type="NCBI Taxonomy" id="1323400"/>
    <lineage>
        <taxon>Eukaryota</taxon>
        <taxon>Metazoa</taxon>
        <taxon>Ecdysozoa</taxon>
        <taxon>Arthropoda</taxon>
        <taxon>Hexapoda</taxon>
        <taxon>Insecta</taxon>
        <taxon>Pterygota</taxon>
        <taxon>Neoptera</taxon>
        <taxon>Endopterygota</taxon>
        <taxon>Coleoptera</taxon>
        <taxon>Polyphaga</taxon>
        <taxon>Cucujiformia</taxon>
        <taxon>Chrysomeloidea</taxon>
        <taxon>Cerambycidae</taxon>
        <taxon>Lamiinae</taxon>
        <taxon>Monochamini</taxon>
        <taxon>Molorchus</taxon>
    </lineage>
</organism>
<feature type="transmembrane region" description="Helical" evidence="5">
    <location>
        <begin position="273"/>
        <end position="292"/>
    </location>
</feature>
<evidence type="ECO:0000256" key="1">
    <source>
        <dbReference type="ARBA" id="ARBA00004141"/>
    </source>
</evidence>
<dbReference type="InterPro" id="IPR052808">
    <property type="entry name" value="GPCR_Mth-like"/>
</dbReference>
<evidence type="ECO:0000259" key="6">
    <source>
        <dbReference type="PROSITE" id="PS50261"/>
    </source>
</evidence>
<accession>A0ABQ9JLT7</accession>
<keyword evidence="2 5" id="KW-0812">Transmembrane</keyword>
<keyword evidence="8" id="KW-1185">Reference proteome</keyword>
<reference evidence="7" key="1">
    <citation type="journal article" date="2023" name="Insect Mol. Biol.">
        <title>Genome sequencing provides insights into the evolution of gene families encoding plant cell wall-degrading enzymes in longhorned beetles.</title>
        <authorList>
            <person name="Shin N.R."/>
            <person name="Okamura Y."/>
            <person name="Kirsch R."/>
            <person name="Pauchet Y."/>
        </authorList>
    </citation>
    <scope>NUCLEOTIDE SEQUENCE</scope>
    <source>
        <strain evidence="7">MMC_N1</strain>
    </source>
</reference>
<dbReference type="Proteomes" id="UP001162164">
    <property type="component" value="Unassembled WGS sequence"/>
</dbReference>
<comment type="caution">
    <text evidence="7">The sequence shown here is derived from an EMBL/GenBank/DDBJ whole genome shotgun (WGS) entry which is preliminary data.</text>
</comment>
<evidence type="ECO:0000256" key="3">
    <source>
        <dbReference type="ARBA" id="ARBA00022989"/>
    </source>
</evidence>
<feature type="transmembrane region" description="Helical" evidence="5">
    <location>
        <begin position="304"/>
        <end position="322"/>
    </location>
</feature>
<feature type="transmembrane region" description="Helical" evidence="5">
    <location>
        <begin position="380"/>
        <end position="402"/>
    </location>
</feature>
<sequence length="488" mass="56409">GCKLLPTTLDFLRDNSTGECVDAAADFFIFTVNNGKIVKKRPVGGKIFPKCCPLGYVYNSVYHSCEKKQNSVERYIEENFVKVGLPNCKIIVDYEVNGTDNFDYTLINTTRKPISRNDAVESGTYCIDESEKSTFVIRECKDTLKICDDIRCVRKCCPDGQSFINGSKCFDTYVHGLNLSSFSSVENPEAPYAVIHNRSCKIYMMKEENYRFKLDERGVFSFWQNTTESFVYESIDNFKSHCIEYTQKPTVHGYFFFKCFSEKAVNNKYKYTLYPKVLSCLCLILTIVFYVYLKETKRMFGKVLVNYCLVLLIENAVLAYAQNNLTPTYLECQIRSFAIIYFATAAFSWSNVMCCDIWWKFGSIKQTIGVHQRNRDIKRLVKYLLYGWGIPTILTLIIYLFYQFRVLPYSIQPFLGQRRCFFEKRVFIFIIFICKTKVLIELLEKLRILSSKGSSSASLNTQSTTTSNGTSLKVLNVTNRNDNVTVNR</sequence>
<evidence type="ECO:0000313" key="7">
    <source>
        <dbReference type="EMBL" id="KAJ8978578.1"/>
    </source>
</evidence>
<feature type="domain" description="G-protein coupled receptors family 2 profile 2" evidence="6">
    <location>
        <begin position="268"/>
        <end position="421"/>
    </location>
</feature>
<dbReference type="Gene3D" id="1.20.1070.10">
    <property type="entry name" value="Rhodopsin 7-helix transmembrane proteins"/>
    <property type="match status" value="1"/>
</dbReference>
<feature type="non-terminal residue" evidence="7">
    <location>
        <position position="1"/>
    </location>
</feature>
<feature type="transmembrane region" description="Helical" evidence="5">
    <location>
        <begin position="334"/>
        <end position="359"/>
    </location>
</feature>
<keyword evidence="3 5" id="KW-1133">Transmembrane helix</keyword>
<evidence type="ECO:0000256" key="4">
    <source>
        <dbReference type="ARBA" id="ARBA00023136"/>
    </source>
</evidence>
<dbReference type="PANTHER" id="PTHR46953">
    <property type="entry name" value="G-PROTEIN COUPLED RECEPTOR MTH-LIKE 1-RELATED"/>
    <property type="match status" value="1"/>
</dbReference>
<gene>
    <name evidence="7" type="ORF">NQ317_015995</name>
</gene>
<evidence type="ECO:0000256" key="5">
    <source>
        <dbReference type="SAM" id="Phobius"/>
    </source>
</evidence>
<comment type="subcellular location">
    <subcellularLocation>
        <location evidence="1">Membrane</location>
        <topology evidence="1">Multi-pass membrane protein</topology>
    </subcellularLocation>
</comment>
<dbReference type="Pfam" id="PF00002">
    <property type="entry name" value="7tm_2"/>
    <property type="match status" value="1"/>
</dbReference>
<proteinExistence type="predicted"/>
<dbReference type="EMBL" id="JAPWTJ010000422">
    <property type="protein sequence ID" value="KAJ8978578.1"/>
    <property type="molecule type" value="Genomic_DNA"/>
</dbReference>
<protein>
    <recommendedName>
        <fullName evidence="6">G-protein coupled receptors family 2 profile 2 domain-containing protein</fullName>
    </recommendedName>
</protein>
<dbReference type="PROSITE" id="PS50261">
    <property type="entry name" value="G_PROTEIN_RECEP_F2_4"/>
    <property type="match status" value="1"/>
</dbReference>
<dbReference type="InterPro" id="IPR000832">
    <property type="entry name" value="GPCR_2_secretin-like"/>
</dbReference>
<evidence type="ECO:0000313" key="8">
    <source>
        <dbReference type="Proteomes" id="UP001162164"/>
    </source>
</evidence>
<evidence type="ECO:0000256" key="2">
    <source>
        <dbReference type="ARBA" id="ARBA00022692"/>
    </source>
</evidence>
<name>A0ABQ9JLT7_9CUCU</name>